<name>A0A101LXD0_PICGL</name>
<accession>A0A101LXD0</accession>
<keyword evidence="1" id="KW-0732">Signal</keyword>
<proteinExistence type="predicted"/>
<sequence length="87" mass="9450">MALLRRVVLLELVLLSLGQLLMTKLQLGKQPLRVLSLGGKLPLQLGNLLTLELLFNLDLELVKPLLLAPLLLGKPPGMEPGTPLVNL</sequence>
<feature type="signal peptide" evidence="1">
    <location>
        <begin position="1"/>
        <end position="18"/>
    </location>
</feature>
<organism evidence="2">
    <name type="scientific">Picea glauca</name>
    <name type="common">White spruce</name>
    <name type="synonym">Pinus glauca</name>
    <dbReference type="NCBI Taxonomy" id="3330"/>
    <lineage>
        <taxon>Eukaryota</taxon>
        <taxon>Viridiplantae</taxon>
        <taxon>Streptophyta</taxon>
        <taxon>Embryophyta</taxon>
        <taxon>Tracheophyta</taxon>
        <taxon>Spermatophyta</taxon>
        <taxon>Pinopsida</taxon>
        <taxon>Pinidae</taxon>
        <taxon>Conifers I</taxon>
        <taxon>Pinales</taxon>
        <taxon>Pinaceae</taxon>
        <taxon>Picea</taxon>
    </lineage>
</organism>
<evidence type="ECO:0000313" key="2">
    <source>
        <dbReference type="EMBL" id="KUM47089.1"/>
    </source>
</evidence>
<keyword evidence="2" id="KW-0496">Mitochondrion</keyword>
<comment type="caution">
    <text evidence="2">The sequence shown here is derived from an EMBL/GenBank/DDBJ whole genome shotgun (WGS) entry which is preliminary data.</text>
</comment>
<reference evidence="2" key="1">
    <citation type="journal article" date="2015" name="Genome Biol. Evol.">
        <title>Organellar Genomes of White Spruce (Picea glauca): Assembly and Annotation.</title>
        <authorList>
            <person name="Jackman S.D."/>
            <person name="Warren R.L."/>
            <person name="Gibb E.A."/>
            <person name="Vandervalk B.P."/>
            <person name="Mohamadi H."/>
            <person name="Chu J."/>
            <person name="Raymond A."/>
            <person name="Pleasance S."/>
            <person name="Coope R."/>
            <person name="Wildung M.R."/>
            <person name="Ritland C.E."/>
            <person name="Bousquet J."/>
            <person name="Jones S.J."/>
            <person name="Bohlmann J."/>
            <person name="Birol I."/>
        </authorList>
    </citation>
    <scope>NUCLEOTIDE SEQUENCE [LARGE SCALE GENOMIC DNA]</scope>
    <source>
        <tissue evidence="2">Flushing bud</tissue>
    </source>
</reference>
<feature type="chain" id="PRO_5007100141" evidence="1">
    <location>
        <begin position="19"/>
        <end position="87"/>
    </location>
</feature>
<geneLocation type="mitochondrion" evidence="2"/>
<evidence type="ECO:0000256" key="1">
    <source>
        <dbReference type="SAM" id="SignalP"/>
    </source>
</evidence>
<dbReference type="EMBL" id="LKAM01000008">
    <property type="protein sequence ID" value="KUM47089.1"/>
    <property type="molecule type" value="Genomic_DNA"/>
</dbReference>
<dbReference type="AlphaFoldDB" id="A0A101LXD0"/>
<gene>
    <name evidence="2" type="ORF">ABT39_MTgene6095</name>
</gene>
<protein>
    <submittedName>
        <fullName evidence="2">Uncharacterized protein</fullName>
    </submittedName>
</protein>